<protein>
    <submittedName>
        <fullName evidence="2">Uncharacterized protein</fullName>
    </submittedName>
</protein>
<feature type="compositionally biased region" description="Basic and acidic residues" evidence="1">
    <location>
        <begin position="72"/>
        <end position="82"/>
    </location>
</feature>
<feature type="region of interest" description="Disordered" evidence="1">
    <location>
        <begin position="1"/>
        <end position="98"/>
    </location>
</feature>
<evidence type="ECO:0000313" key="2">
    <source>
        <dbReference type="EMBL" id="KAJ1519835.1"/>
    </source>
</evidence>
<name>A0AAV7X1Q6_9NEOP</name>
<sequence>MSSAVSTSSLASIESSAGSERSGRSMPPPSKLPGLVKATVAKPSGIRPPSAGGSSTSSGVSSAASAASKVGRLCDGHPKKDPTPSPATPTQSKSRYRP</sequence>
<dbReference type="AlphaFoldDB" id="A0AAV7X1Q6"/>
<evidence type="ECO:0000313" key="3">
    <source>
        <dbReference type="Proteomes" id="UP001075354"/>
    </source>
</evidence>
<feature type="compositionally biased region" description="Polar residues" evidence="1">
    <location>
        <begin position="88"/>
        <end position="98"/>
    </location>
</feature>
<gene>
    <name evidence="2" type="ORF">ONE63_004081</name>
</gene>
<comment type="caution">
    <text evidence="2">The sequence shown here is derived from an EMBL/GenBank/DDBJ whole genome shotgun (WGS) entry which is preliminary data.</text>
</comment>
<feature type="compositionally biased region" description="Low complexity" evidence="1">
    <location>
        <begin position="1"/>
        <end position="20"/>
    </location>
</feature>
<organism evidence="2 3">
    <name type="scientific">Megalurothrips usitatus</name>
    <name type="common">bean blossom thrips</name>
    <dbReference type="NCBI Taxonomy" id="439358"/>
    <lineage>
        <taxon>Eukaryota</taxon>
        <taxon>Metazoa</taxon>
        <taxon>Ecdysozoa</taxon>
        <taxon>Arthropoda</taxon>
        <taxon>Hexapoda</taxon>
        <taxon>Insecta</taxon>
        <taxon>Pterygota</taxon>
        <taxon>Neoptera</taxon>
        <taxon>Paraneoptera</taxon>
        <taxon>Thysanoptera</taxon>
        <taxon>Terebrantia</taxon>
        <taxon>Thripoidea</taxon>
        <taxon>Thripidae</taxon>
        <taxon>Megalurothrips</taxon>
    </lineage>
</organism>
<feature type="compositionally biased region" description="Low complexity" evidence="1">
    <location>
        <begin position="50"/>
        <end position="68"/>
    </location>
</feature>
<reference evidence="2" key="1">
    <citation type="submission" date="2022-12" db="EMBL/GenBank/DDBJ databases">
        <title>Chromosome-level genome assembly of the bean flower thrips Megalurothrips usitatus.</title>
        <authorList>
            <person name="Ma L."/>
            <person name="Liu Q."/>
            <person name="Li H."/>
            <person name="Cai W."/>
        </authorList>
    </citation>
    <scope>NUCLEOTIDE SEQUENCE</scope>
    <source>
        <strain evidence="2">Cailab_2022a</strain>
    </source>
</reference>
<accession>A0AAV7X1Q6</accession>
<evidence type="ECO:0000256" key="1">
    <source>
        <dbReference type="SAM" id="MobiDB-lite"/>
    </source>
</evidence>
<dbReference type="Proteomes" id="UP001075354">
    <property type="component" value="Chromosome 15"/>
</dbReference>
<keyword evidence="3" id="KW-1185">Reference proteome</keyword>
<proteinExistence type="predicted"/>
<dbReference type="EMBL" id="JAPTSV010000015">
    <property type="protein sequence ID" value="KAJ1519835.1"/>
    <property type="molecule type" value="Genomic_DNA"/>
</dbReference>